<keyword evidence="2" id="KW-1185">Reference proteome</keyword>
<dbReference type="KEGG" id="vg:4239135"/>
<dbReference type="OrthoDB" id="18358at10239"/>
<dbReference type="GeneID" id="4239135"/>
<sequence length="197" mass="22969">MMNDFEKLVNPFSPLYNELKSMVLNAEFPWFYNHSATPEDKDTGEYQDVPFYSHTFLARPKWLGMGSTYYPYEQSIFMQKFYPLLEEVILANNLQVNSLLRFNANCVHPTKDRRLSIPHNDHPFPHKNILIYLTSVGGETVLVNEEKPLTNTPQSANLNSPNKIYYPQEDDIVMFEGLHCMRPPKDGRRIVLVATYF</sequence>
<accession>Q0QZK1</accession>
<proteinExistence type="predicted"/>
<organism evidence="1 2">
    <name type="scientific">Synechococcus phage syn9</name>
    <dbReference type="NCBI Taxonomy" id="382359"/>
    <lineage>
        <taxon>Viruses</taxon>
        <taxon>Duplodnaviria</taxon>
        <taxon>Heunggongvirae</taxon>
        <taxon>Uroviricota</taxon>
        <taxon>Caudoviricetes</taxon>
        <taxon>Pantevenvirales</taxon>
        <taxon>Kyanoviridae</taxon>
        <taxon>Ormenosvirus</taxon>
        <taxon>Ormenosvirus syn9</taxon>
    </lineage>
</organism>
<protein>
    <submittedName>
        <fullName evidence="1">Gp23</fullName>
    </submittedName>
</protein>
<evidence type="ECO:0000313" key="1">
    <source>
        <dbReference type="EMBL" id="ABA46996.1"/>
    </source>
</evidence>
<name>Q0QZK1_BPSYS</name>
<reference evidence="1 2" key="1">
    <citation type="journal article" date="2007" name="Environ. Microbiol.">
        <title>Genomic and structural analysis of Syn9, a cyanophage infecting marine Prochlorococcus and Synechococcus.</title>
        <authorList>
            <person name="Weigele P.R."/>
            <person name="Pope W.H."/>
            <person name="Pedulla M.L."/>
            <person name="Houtz J.M."/>
            <person name="Smith A.L."/>
            <person name="Conway J.F."/>
            <person name="King J."/>
            <person name="Hatfull G.F."/>
            <person name="Lawrence J.G."/>
            <person name="Hendrix R.W."/>
        </authorList>
    </citation>
    <scope>NUCLEOTIDE SEQUENCE</scope>
</reference>
<evidence type="ECO:0000313" key="2">
    <source>
        <dbReference type="Proteomes" id="UP000000909"/>
    </source>
</evidence>
<dbReference type="EMBL" id="DQ149023">
    <property type="protein sequence ID" value="ABA46996.1"/>
    <property type="molecule type" value="Genomic_DNA"/>
</dbReference>
<dbReference type="Proteomes" id="UP000000909">
    <property type="component" value="Segment"/>
</dbReference>
<organismHost>
    <name type="scientific">Synechococcus</name>
    <dbReference type="NCBI Taxonomy" id="1129"/>
</organismHost>
<dbReference type="RefSeq" id="YP_717694.1">
    <property type="nucleotide sequence ID" value="NC_008296.2"/>
</dbReference>